<evidence type="ECO:0000259" key="2">
    <source>
        <dbReference type="Pfam" id="PF07786"/>
    </source>
</evidence>
<sequence length="391" mass="45058">MIETITKQRIQSIDLLKGLVMVIMALDHVRDYFHYSAFFFDPTDPEQTSWPIFFTRFITHFCAPAFSFLAGTSAFMIGKRKSPAELSGFLFKRGLWLVFVEIIIISFAWKFDIQFRHVGLQTIWQLGVSMIVLAGLIHLPKKLILAFSLVIIFGHNLLDNIHFEGNVLWSLLHEVQLFEWTEGYYLRTAYPLIPWIAVMSLGYCFGSLYDSSFDAAKRKKILNGLGIGSLVLFVILIALNTYGDPVKWTNYGNTSKTLMSIFNVSKYPPSLLYLLITLGCSLLFLANAEKLKGKVVDFFCVFGRVPFFYYILHIYLIHVMAAFAAYFTGFGWNALVLPKFIIKVESLKGYGFNLITVYLVWILVILLLYPLCKKFDAYKQSHKEKWWLSYL</sequence>
<dbReference type="KEGG" id="fsn:GS03_01546"/>
<feature type="transmembrane region" description="Helical" evidence="1">
    <location>
        <begin position="90"/>
        <end position="109"/>
    </location>
</feature>
<dbReference type="RefSeq" id="WP_136151962.1">
    <property type="nucleotide sequence ID" value="NZ_CP038810.1"/>
</dbReference>
<dbReference type="Proteomes" id="UP000296862">
    <property type="component" value="Chromosome"/>
</dbReference>
<evidence type="ECO:0000313" key="4">
    <source>
        <dbReference type="Proteomes" id="UP000296862"/>
    </source>
</evidence>
<dbReference type="Pfam" id="PF07786">
    <property type="entry name" value="HGSNAT_cat"/>
    <property type="match status" value="1"/>
</dbReference>
<dbReference type="AlphaFoldDB" id="A0A4P7PTM9"/>
<proteinExistence type="predicted"/>
<dbReference type="OrthoDB" id="508112at2"/>
<dbReference type="PANTHER" id="PTHR40407">
    <property type="entry name" value="MEMBRANE PROTEIN-LIKE PROTEIN"/>
    <property type="match status" value="1"/>
</dbReference>
<accession>A0A4P7PTM9</accession>
<dbReference type="InterPro" id="IPR012429">
    <property type="entry name" value="HGSNAT_cat"/>
</dbReference>
<protein>
    <recommendedName>
        <fullName evidence="2">Heparan-alpha-glucosaminide N-acetyltransferase catalytic domain-containing protein</fullName>
    </recommendedName>
</protein>
<gene>
    <name evidence="3" type="ORF">GS03_01546</name>
</gene>
<feature type="transmembrane region" description="Helical" evidence="1">
    <location>
        <begin position="307"/>
        <end position="330"/>
    </location>
</feature>
<keyword evidence="1" id="KW-0472">Membrane</keyword>
<name>A0A4P7PTM9_9FLAO</name>
<dbReference type="PANTHER" id="PTHR40407:SF1">
    <property type="entry name" value="HEPARAN-ALPHA-GLUCOSAMINIDE N-ACETYLTRANSFERASE CATALYTIC DOMAIN-CONTAINING PROTEIN"/>
    <property type="match status" value="1"/>
</dbReference>
<feature type="transmembrane region" description="Helical" evidence="1">
    <location>
        <begin position="267"/>
        <end position="286"/>
    </location>
</feature>
<feature type="transmembrane region" description="Helical" evidence="1">
    <location>
        <begin position="53"/>
        <end position="78"/>
    </location>
</feature>
<keyword evidence="1" id="KW-1133">Transmembrane helix</keyword>
<reference evidence="3 4" key="1">
    <citation type="submission" date="2019-04" db="EMBL/GenBank/DDBJ databases">
        <title>Flavobacterium sp. GS03.</title>
        <authorList>
            <person name="Kim H."/>
        </authorList>
    </citation>
    <scope>NUCLEOTIDE SEQUENCE [LARGE SCALE GENOMIC DNA]</scope>
    <source>
        <strain evidence="3 4">GS03</strain>
    </source>
</reference>
<evidence type="ECO:0000256" key="1">
    <source>
        <dbReference type="SAM" id="Phobius"/>
    </source>
</evidence>
<evidence type="ECO:0000313" key="3">
    <source>
        <dbReference type="EMBL" id="QBZ98046.1"/>
    </source>
</evidence>
<dbReference type="EMBL" id="CP038810">
    <property type="protein sequence ID" value="QBZ98046.1"/>
    <property type="molecule type" value="Genomic_DNA"/>
</dbReference>
<feature type="transmembrane region" description="Helical" evidence="1">
    <location>
        <begin position="350"/>
        <end position="372"/>
    </location>
</feature>
<organism evidence="3 4">
    <name type="scientific">Flavobacterium sangjuense</name>
    <dbReference type="NCBI Taxonomy" id="2518177"/>
    <lineage>
        <taxon>Bacteria</taxon>
        <taxon>Pseudomonadati</taxon>
        <taxon>Bacteroidota</taxon>
        <taxon>Flavobacteriia</taxon>
        <taxon>Flavobacteriales</taxon>
        <taxon>Flavobacteriaceae</taxon>
        <taxon>Flavobacterium</taxon>
    </lineage>
</organism>
<keyword evidence="4" id="KW-1185">Reference proteome</keyword>
<keyword evidence="1" id="KW-0812">Transmembrane</keyword>
<feature type="transmembrane region" description="Helical" evidence="1">
    <location>
        <begin position="192"/>
        <end position="209"/>
    </location>
</feature>
<feature type="domain" description="Heparan-alpha-glucosaminide N-acetyltransferase catalytic" evidence="2">
    <location>
        <begin position="9"/>
        <end position="231"/>
    </location>
</feature>
<feature type="transmembrane region" description="Helical" evidence="1">
    <location>
        <begin position="221"/>
        <end position="242"/>
    </location>
</feature>